<keyword evidence="2" id="KW-1133">Transmembrane helix</keyword>
<feature type="compositionally biased region" description="Pro residues" evidence="1">
    <location>
        <begin position="7"/>
        <end position="19"/>
    </location>
</feature>
<evidence type="ECO:0008006" key="5">
    <source>
        <dbReference type="Google" id="ProtNLM"/>
    </source>
</evidence>
<accession>A0A0L6CG25</accession>
<dbReference type="AlphaFoldDB" id="A0A0L6CG25"/>
<protein>
    <recommendedName>
        <fullName evidence="5">DUF4333 domain-containing protein</fullName>
    </recommendedName>
</protein>
<feature type="region of interest" description="Disordered" evidence="1">
    <location>
        <begin position="1"/>
        <end position="32"/>
    </location>
</feature>
<keyword evidence="4" id="KW-1185">Reference proteome</keyword>
<keyword evidence="2" id="KW-0812">Transmembrane</keyword>
<dbReference type="Proteomes" id="UP000037397">
    <property type="component" value="Unassembled WGS sequence"/>
</dbReference>
<organism evidence="3 4">
    <name type="scientific">Luteipulveratus halotolerans</name>
    <dbReference type="NCBI Taxonomy" id="1631356"/>
    <lineage>
        <taxon>Bacteria</taxon>
        <taxon>Bacillati</taxon>
        <taxon>Actinomycetota</taxon>
        <taxon>Actinomycetes</taxon>
        <taxon>Micrococcales</taxon>
        <taxon>Dermacoccaceae</taxon>
        <taxon>Luteipulveratus</taxon>
    </lineage>
</organism>
<gene>
    <name evidence="3" type="ORF">VV01_05080</name>
</gene>
<dbReference type="OrthoDB" id="9975948at2"/>
<name>A0A0L6CG25_9MICO</name>
<evidence type="ECO:0000313" key="4">
    <source>
        <dbReference type="Proteomes" id="UP000037397"/>
    </source>
</evidence>
<sequence>MSEDVTTPPPPVPPGPPAPGATWTPGATPYAAPAAPAYGSTPSYAPTSAYAPGPTWPAPRPSGGSSAVGVIALVLSVVALLGVLLLGVVVATGPWGYTALGDGGYSDYAPEDDPGVTDDPAMRGTAPGMVVGQTYSGDRLALEVARVYENMMMSPEGFTCADIDLVESGARSACSGTVDGDQVSVTAELEDGEGHFVLVDEDIDFS</sequence>
<dbReference type="STRING" id="1631356.VV01_05080"/>
<feature type="compositionally biased region" description="Low complexity" evidence="1">
    <location>
        <begin position="20"/>
        <end position="32"/>
    </location>
</feature>
<evidence type="ECO:0000313" key="3">
    <source>
        <dbReference type="EMBL" id="KNX36664.1"/>
    </source>
</evidence>
<feature type="transmembrane region" description="Helical" evidence="2">
    <location>
        <begin position="67"/>
        <end position="91"/>
    </location>
</feature>
<proteinExistence type="predicted"/>
<comment type="caution">
    <text evidence="3">The sequence shown here is derived from an EMBL/GenBank/DDBJ whole genome shotgun (WGS) entry which is preliminary data.</text>
</comment>
<evidence type="ECO:0000256" key="2">
    <source>
        <dbReference type="SAM" id="Phobius"/>
    </source>
</evidence>
<dbReference type="EMBL" id="LAIR01000002">
    <property type="protein sequence ID" value="KNX36664.1"/>
    <property type="molecule type" value="Genomic_DNA"/>
</dbReference>
<evidence type="ECO:0000256" key="1">
    <source>
        <dbReference type="SAM" id="MobiDB-lite"/>
    </source>
</evidence>
<dbReference type="RefSeq" id="WP_050668940.1">
    <property type="nucleotide sequence ID" value="NZ_LAIR01000002.1"/>
</dbReference>
<reference evidence="4" key="1">
    <citation type="submission" date="2015-03" db="EMBL/GenBank/DDBJ databases">
        <title>Luteipulveratus halotolerans sp. nov., a novel actinobacterium (Dermacoccaceae) from Sarawak, Malaysia.</title>
        <authorList>
            <person name="Juboi H."/>
            <person name="Basik A."/>
            <person name="Shamsul S.S."/>
            <person name="Arnold P."/>
            <person name="Schmitt E.K."/>
            <person name="Sanglier J.-J."/>
            <person name="Yeo T."/>
        </authorList>
    </citation>
    <scope>NUCLEOTIDE SEQUENCE [LARGE SCALE GENOMIC DNA]</scope>
    <source>
        <strain evidence="4">C296001</strain>
    </source>
</reference>
<keyword evidence="2" id="KW-0472">Membrane</keyword>